<keyword evidence="5 6" id="KW-0472">Membrane</keyword>
<dbReference type="EMBL" id="BRLB01000001">
    <property type="protein sequence ID" value="GKX28250.1"/>
    <property type="molecule type" value="Genomic_DNA"/>
</dbReference>
<reference evidence="7" key="1">
    <citation type="submission" date="2022-06" db="EMBL/GenBank/DDBJ databases">
        <title>Vallitalea longa sp. nov., an anaerobic bacterium isolated from marine sediment.</title>
        <authorList>
            <person name="Hirano S."/>
            <person name="Terahara T."/>
            <person name="Mori K."/>
            <person name="Hamada M."/>
            <person name="Matsumoto R."/>
            <person name="Kobayashi T."/>
        </authorList>
    </citation>
    <scope>NUCLEOTIDE SEQUENCE</scope>
    <source>
        <strain evidence="7">SH18-1</strain>
    </source>
</reference>
<accession>A0A9W5Y920</accession>
<comment type="subcellular location">
    <subcellularLocation>
        <location evidence="1">Cell membrane</location>
        <topology evidence="1">Multi-pass membrane protein</topology>
    </subcellularLocation>
</comment>
<dbReference type="CDD" id="cd06579">
    <property type="entry name" value="TM_PBP1_transp_AraH_like"/>
    <property type="match status" value="1"/>
</dbReference>
<feature type="transmembrane region" description="Helical" evidence="6">
    <location>
        <begin position="245"/>
        <end position="278"/>
    </location>
</feature>
<keyword evidence="8" id="KW-1185">Reference proteome</keyword>
<feature type="transmembrane region" description="Helical" evidence="6">
    <location>
        <begin position="92"/>
        <end position="112"/>
    </location>
</feature>
<comment type="caution">
    <text evidence="7">The sequence shown here is derived from an EMBL/GenBank/DDBJ whole genome shotgun (WGS) entry which is preliminary data.</text>
</comment>
<gene>
    <name evidence="7" type="ORF">SH1V18_07300</name>
</gene>
<dbReference type="RefSeq" id="WP_281812348.1">
    <property type="nucleotide sequence ID" value="NZ_BRLB01000001.1"/>
</dbReference>
<feature type="transmembrane region" description="Helical" evidence="6">
    <location>
        <begin position="158"/>
        <end position="180"/>
    </location>
</feature>
<feature type="transmembrane region" description="Helical" evidence="6">
    <location>
        <begin position="12"/>
        <end position="35"/>
    </location>
</feature>
<dbReference type="PANTHER" id="PTHR32196:SF72">
    <property type="entry name" value="RIBOSE IMPORT PERMEASE PROTEIN RBSC"/>
    <property type="match status" value="1"/>
</dbReference>
<proteinExistence type="predicted"/>
<organism evidence="7 8">
    <name type="scientific">Vallitalea longa</name>
    <dbReference type="NCBI Taxonomy" id="2936439"/>
    <lineage>
        <taxon>Bacteria</taxon>
        <taxon>Bacillati</taxon>
        <taxon>Bacillota</taxon>
        <taxon>Clostridia</taxon>
        <taxon>Lachnospirales</taxon>
        <taxon>Vallitaleaceae</taxon>
        <taxon>Vallitalea</taxon>
    </lineage>
</organism>
<evidence type="ECO:0000256" key="4">
    <source>
        <dbReference type="ARBA" id="ARBA00022989"/>
    </source>
</evidence>
<sequence length="319" mass="33374">MNLKKIGLKLLTKYRTVSVLVLILIIATCLSNSFLTFNNLLNIIRQVSIIAIIASGMTFVILTGGIDLSVGSIVAISGALSAYTLINTNSVILAIIVALVVGSICGTFNGIIITKGNLPPFIATLAVMTFVRGFVLVFTNGSPIAARLKAYNFIGKGYLFGIPFPIIILIVIFAIGFFILKYTAFGRSVFSIGGNREATRLSGINVKKVETLVYTISGLLAGLTGLILTARLGSAQPTAGKGYELDAIAAVILGGTSLSGGQGAIIPTVFGALILGVLDNILVLIDVNPFASDIVKGFVILLAVLADSKFKSVSSKLDE</sequence>
<evidence type="ECO:0000256" key="3">
    <source>
        <dbReference type="ARBA" id="ARBA00022692"/>
    </source>
</evidence>
<evidence type="ECO:0000313" key="7">
    <source>
        <dbReference type="EMBL" id="GKX28250.1"/>
    </source>
</evidence>
<feature type="transmembrane region" description="Helical" evidence="6">
    <location>
        <begin position="212"/>
        <end position="233"/>
    </location>
</feature>
<evidence type="ECO:0000313" key="8">
    <source>
        <dbReference type="Proteomes" id="UP001144256"/>
    </source>
</evidence>
<name>A0A9W5Y920_9FIRM</name>
<evidence type="ECO:0000256" key="2">
    <source>
        <dbReference type="ARBA" id="ARBA00022475"/>
    </source>
</evidence>
<dbReference type="PANTHER" id="PTHR32196">
    <property type="entry name" value="ABC TRANSPORTER PERMEASE PROTEIN YPHD-RELATED-RELATED"/>
    <property type="match status" value="1"/>
</dbReference>
<evidence type="ECO:0000256" key="1">
    <source>
        <dbReference type="ARBA" id="ARBA00004651"/>
    </source>
</evidence>
<evidence type="ECO:0000256" key="5">
    <source>
        <dbReference type="ARBA" id="ARBA00023136"/>
    </source>
</evidence>
<dbReference type="InterPro" id="IPR001851">
    <property type="entry name" value="ABC_transp_permease"/>
</dbReference>
<feature type="transmembrane region" description="Helical" evidence="6">
    <location>
        <begin position="47"/>
        <end position="80"/>
    </location>
</feature>
<keyword evidence="2" id="KW-1003">Cell membrane</keyword>
<dbReference type="AlphaFoldDB" id="A0A9W5Y920"/>
<evidence type="ECO:0000256" key="6">
    <source>
        <dbReference type="SAM" id="Phobius"/>
    </source>
</evidence>
<dbReference type="GO" id="GO:0022857">
    <property type="term" value="F:transmembrane transporter activity"/>
    <property type="evidence" value="ECO:0007669"/>
    <property type="project" value="InterPro"/>
</dbReference>
<dbReference type="Proteomes" id="UP001144256">
    <property type="component" value="Unassembled WGS sequence"/>
</dbReference>
<dbReference type="Pfam" id="PF02653">
    <property type="entry name" value="BPD_transp_2"/>
    <property type="match status" value="1"/>
</dbReference>
<protein>
    <submittedName>
        <fullName evidence="7">Ribose ABC transporter permease</fullName>
    </submittedName>
</protein>
<feature type="transmembrane region" description="Helical" evidence="6">
    <location>
        <begin position="118"/>
        <end position="138"/>
    </location>
</feature>
<dbReference type="GO" id="GO:0005886">
    <property type="term" value="C:plasma membrane"/>
    <property type="evidence" value="ECO:0007669"/>
    <property type="project" value="UniProtKB-SubCell"/>
</dbReference>
<keyword evidence="4 6" id="KW-1133">Transmembrane helix</keyword>
<keyword evidence="3 6" id="KW-0812">Transmembrane</keyword>